<keyword evidence="3" id="KW-1185">Reference proteome</keyword>
<gene>
    <name evidence="2" type="ORF">TAGGR_11163</name>
</gene>
<evidence type="ECO:0000313" key="2">
    <source>
        <dbReference type="EMBL" id="GAQ94964.1"/>
    </source>
</evidence>
<evidence type="ECO:0000256" key="1">
    <source>
        <dbReference type="SAM" id="Phobius"/>
    </source>
</evidence>
<protein>
    <submittedName>
        <fullName evidence="2">Uncharacterized protein</fullName>
    </submittedName>
</protein>
<dbReference type="STRING" id="86166.TAGGR_11163"/>
<proteinExistence type="predicted"/>
<evidence type="ECO:0000313" key="3">
    <source>
        <dbReference type="Proteomes" id="UP000054976"/>
    </source>
</evidence>
<dbReference type="AlphaFoldDB" id="A0A0U9HQ63"/>
<keyword evidence="1" id="KW-0812">Transmembrane</keyword>
<sequence length="81" mass="9396">MFRFIRNIGCLSIILLTVFLFIAVFFGGEKIRNIGDKTTGIVKKGFHHAADKADDIHRYIMEHINKFGKPFRERDINNNKS</sequence>
<dbReference type="EMBL" id="BCNO01000001">
    <property type="protein sequence ID" value="GAQ94964.1"/>
    <property type="molecule type" value="Genomic_DNA"/>
</dbReference>
<reference evidence="3" key="1">
    <citation type="submission" date="2016-01" db="EMBL/GenBank/DDBJ databases">
        <title>Draft genome sequence of Thermodesulfovibrio aggregans strain TGE-P1.</title>
        <authorList>
            <person name="Sekiguchi Y."/>
            <person name="Ohashi A."/>
            <person name="Matsuura N."/>
            <person name="Tourlousse M.D."/>
        </authorList>
    </citation>
    <scope>NUCLEOTIDE SEQUENCE [LARGE SCALE GENOMIC DNA]</scope>
    <source>
        <strain evidence="3">TGE-P1</strain>
    </source>
</reference>
<keyword evidence="1" id="KW-0472">Membrane</keyword>
<feature type="transmembrane region" description="Helical" evidence="1">
    <location>
        <begin position="6"/>
        <end position="27"/>
    </location>
</feature>
<dbReference type="Proteomes" id="UP000054976">
    <property type="component" value="Unassembled WGS sequence"/>
</dbReference>
<name>A0A0U9HQ63_9BACT</name>
<keyword evidence="1" id="KW-1133">Transmembrane helix</keyword>
<dbReference type="RefSeq" id="WP_059176370.1">
    <property type="nucleotide sequence ID" value="NZ_BCNO01000001.1"/>
</dbReference>
<accession>A0A0U9HQ63</accession>
<comment type="caution">
    <text evidence="2">The sequence shown here is derived from an EMBL/GenBank/DDBJ whole genome shotgun (WGS) entry which is preliminary data.</text>
</comment>
<organism evidence="2 3">
    <name type="scientific">Thermodesulfovibrio aggregans</name>
    <dbReference type="NCBI Taxonomy" id="86166"/>
    <lineage>
        <taxon>Bacteria</taxon>
        <taxon>Pseudomonadati</taxon>
        <taxon>Nitrospirota</taxon>
        <taxon>Thermodesulfovibrionia</taxon>
        <taxon>Thermodesulfovibrionales</taxon>
        <taxon>Thermodesulfovibrionaceae</taxon>
        <taxon>Thermodesulfovibrio</taxon>
    </lineage>
</organism>
<dbReference type="OrthoDB" id="9801196at2"/>